<dbReference type="AlphaFoldDB" id="A0AAV3REX5"/>
<keyword evidence="2" id="KW-1185">Reference proteome</keyword>
<dbReference type="EMBL" id="BAABME010009046">
    <property type="protein sequence ID" value="GAA0174369.1"/>
    <property type="molecule type" value="Genomic_DNA"/>
</dbReference>
<name>A0AAV3REX5_LITER</name>
<protein>
    <submittedName>
        <fullName evidence="1">Uncharacterized protein</fullName>
    </submittedName>
</protein>
<dbReference type="PANTHER" id="PTHR37611">
    <property type="entry name" value="VIRUS-SPECIFIC-SIGNALING-PATHWAY REGULATED PROTEIN-RELATED"/>
    <property type="match status" value="1"/>
</dbReference>
<organism evidence="1 2">
    <name type="scientific">Lithospermum erythrorhizon</name>
    <name type="common">Purple gromwell</name>
    <name type="synonym">Lithospermum officinale var. erythrorhizon</name>
    <dbReference type="NCBI Taxonomy" id="34254"/>
    <lineage>
        <taxon>Eukaryota</taxon>
        <taxon>Viridiplantae</taxon>
        <taxon>Streptophyta</taxon>
        <taxon>Embryophyta</taxon>
        <taxon>Tracheophyta</taxon>
        <taxon>Spermatophyta</taxon>
        <taxon>Magnoliopsida</taxon>
        <taxon>eudicotyledons</taxon>
        <taxon>Gunneridae</taxon>
        <taxon>Pentapetalae</taxon>
        <taxon>asterids</taxon>
        <taxon>lamiids</taxon>
        <taxon>Boraginales</taxon>
        <taxon>Boraginaceae</taxon>
        <taxon>Boraginoideae</taxon>
        <taxon>Lithospermeae</taxon>
        <taxon>Lithospermum</taxon>
    </lineage>
</organism>
<dbReference type="PANTHER" id="PTHR37611:SF4">
    <property type="entry name" value="OS06G0538400 PROTEIN"/>
    <property type="match status" value="1"/>
</dbReference>
<evidence type="ECO:0000313" key="1">
    <source>
        <dbReference type="EMBL" id="GAA0174369.1"/>
    </source>
</evidence>
<proteinExistence type="predicted"/>
<gene>
    <name evidence="1" type="ORF">LIER_27772</name>
</gene>
<sequence>MNSLREFVSNNDEYRCNEGSNNSLVNSLFEECKVEDYDNETLSNVMRSLEAEIAPVHGHISQTEESSNSYQEETMLSQLMEQMNGCSASQDWDFPCAESTSNWSLEDIEYMMMVDGVNECEEVDEEYSLSYPSIPFEDDHYNSLWNCSNEFMIYE</sequence>
<evidence type="ECO:0000313" key="2">
    <source>
        <dbReference type="Proteomes" id="UP001454036"/>
    </source>
</evidence>
<comment type="caution">
    <text evidence="1">The sequence shown here is derived from an EMBL/GenBank/DDBJ whole genome shotgun (WGS) entry which is preliminary data.</text>
</comment>
<accession>A0AAV3REX5</accession>
<reference evidence="1 2" key="1">
    <citation type="submission" date="2024-01" db="EMBL/GenBank/DDBJ databases">
        <title>The complete chloroplast genome sequence of Lithospermum erythrorhizon: insights into the phylogenetic relationship among Boraginaceae species and the maternal lineages of purple gromwells.</title>
        <authorList>
            <person name="Okada T."/>
            <person name="Watanabe K."/>
        </authorList>
    </citation>
    <scope>NUCLEOTIDE SEQUENCE [LARGE SCALE GENOMIC DNA]</scope>
</reference>
<dbReference type="Proteomes" id="UP001454036">
    <property type="component" value="Unassembled WGS sequence"/>
</dbReference>